<dbReference type="EMBL" id="REGN01009393">
    <property type="protein sequence ID" value="RNA01253.1"/>
    <property type="molecule type" value="Genomic_DNA"/>
</dbReference>
<evidence type="ECO:0000313" key="2">
    <source>
        <dbReference type="Proteomes" id="UP000276133"/>
    </source>
</evidence>
<dbReference type="Gene3D" id="1.10.10.60">
    <property type="entry name" value="Homeodomain-like"/>
    <property type="match status" value="1"/>
</dbReference>
<reference evidence="1 2" key="1">
    <citation type="journal article" date="2018" name="Sci. Rep.">
        <title>Genomic signatures of local adaptation to the degree of environmental predictability in rotifers.</title>
        <authorList>
            <person name="Franch-Gras L."/>
            <person name="Hahn C."/>
            <person name="Garcia-Roger E.M."/>
            <person name="Carmona M.J."/>
            <person name="Serra M."/>
            <person name="Gomez A."/>
        </authorList>
    </citation>
    <scope>NUCLEOTIDE SEQUENCE [LARGE SCALE GENOMIC DNA]</scope>
    <source>
        <strain evidence="1">HYR1</strain>
    </source>
</reference>
<gene>
    <name evidence="1" type="ORF">BpHYR1_041228</name>
</gene>
<sequence>MSEKIIGRKHIIEIKQLQTITNEEIATKYGCDPSCISKILKNKEKYLKEADTRTTKKWKIKNGMFEIIFHLYHASLISCLTPSDKKDDITES</sequence>
<dbReference type="OrthoDB" id="125347at2759"/>
<comment type="caution">
    <text evidence="1">The sequence shown here is derived from an EMBL/GenBank/DDBJ whole genome shotgun (WGS) entry which is preliminary data.</text>
</comment>
<name>A0A3M7PQD0_BRAPC</name>
<protein>
    <submittedName>
        <fullName evidence="1">Uncharacterized protein</fullName>
    </submittedName>
</protein>
<accession>A0A3M7PQD0</accession>
<evidence type="ECO:0000313" key="1">
    <source>
        <dbReference type="EMBL" id="RNA01253.1"/>
    </source>
</evidence>
<dbReference type="AlphaFoldDB" id="A0A3M7PQD0"/>
<dbReference type="Proteomes" id="UP000276133">
    <property type="component" value="Unassembled WGS sequence"/>
</dbReference>
<proteinExistence type="predicted"/>
<keyword evidence="2" id="KW-1185">Reference proteome</keyword>
<organism evidence="1 2">
    <name type="scientific">Brachionus plicatilis</name>
    <name type="common">Marine rotifer</name>
    <name type="synonym">Brachionus muelleri</name>
    <dbReference type="NCBI Taxonomy" id="10195"/>
    <lineage>
        <taxon>Eukaryota</taxon>
        <taxon>Metazoa</taxon>
        <taxon>Spiralia</taxon>
        <taxon>Gnathifera</taxon>
        <taxon>Rotifera</taxon>
        <taxon>Eurotatoria</taxon>
        <taxon>Monogononta</taxon>
        <taxon>Pseudotrocha</taxon>
        <taxon>Ploima</taxon>
        <taxon>Brachionidae</taxon>
        <taxon>Brachionus</taxon>
    </lineage>
</organism>